<accession>A0A2P2MDF8</accession>
<reference evidence="1" key="1">
    <citation type="submission" date="2018-02" db="EMBL/GenBank/DDBJ databases">
        <title>Rhizophora mucronata_Transcriptome.</title>
        <authorList>
            <person name="Meera S.P."/>
            <person name="Sreeshan A."/>
            <person name="Augustine A."/>
        </authorList>
    </citation>
    <scope>NUCLEOTIDE SEQUENCE</scope>
    <source>
        <tissue evidence="1">Leaf</tissue>
    </source>
</reference>
<dbReference type="EMBL" id="GGEC01047767">
    <property type="protein sequence ID" value="MBX28251.1"/>
    <property type="molecule type" value="Transcribed_RNA"/>
</dbReference>
<evidence type="ECO:0000313" key="1">
    <source>
        <dbReference type="EMBL" id="MBX28251.1"/>
    </source>
</evidence>
<sequence length="26" mass="2758">MGDVSSCNTIITNFSSPLDGKSQDKI</sequence>
<dbReference type="AlphaFoldDB" id="A0A2P2MDF8"/>
<protein>
    <submittedName>
        <fullName evidence="1">Uncharacterized protein</fullName>
    </submittedName>
</protein>
<name>A0A2P2MDF8_RHIMU</name>
<proteinExistence type="predicted"/>
<organism evidence="1">
    <name type="scientific">Rhizophora mucronata</name>
    <name type="common">Asiatic mangrove</name>
    <dbReference type="NCBI Taxonomy" id="61149"/>
    <lineage>
        <taxon>Eukaryota</taxon>
        <taxon>Viridiplantae</taxon>
        <taxon>Streptophyta</taxon>
        <taxon>Embryophyta</taxon>
        <taxon>Tracheophyta</taxon>
        <taxon>Spermatophyta</taxon>
        <taxon>Magnoliopsida</taxon>
        <taxon>eudicotyledons</taxon>
        <taxon>Gunneridae</taxon>
        <taxon>Pentapetalae</taxon>
        <taxon>rosids</taxon>
        <taxon>fabids</taxon>
        <taxon>Malpighiales</taxon>
        <taxon>Rhizophoraceae</taxon>
        <taxon>Rhizophora</taxon>
    </lineage>
</organism>